<organism evidence="2 3">
    <name type="scientific">Amycolatopsis roodepoortensis</name>
    <dbReference type="NCBI Taxonomy" id="700274"/>
    <lineage>
        <taxon>Bacteria</taxon>
        <taxon>Bacillati</taxon>
        <taxon>Actinomycetota</taxon>
        <taxon>Actinomycetes</taxon>
        <taxon>Pseudonocardiales</taxon>
        <taxon>Pseudonocardiaceae</taxon>
        <taxon>Amycolatopsis</taxon>
    </lineage>
</organism>
<protein>
    <submittedName>
        <fullName evidence="2">Isorenieratene synthase</fullName>
    </submittedName>
</protein>
<dbReference type="InterPro" id="IPR036188">
    <property type="entry name" value="FAD/NAD-bd_sf"/>
</dbReference>
<evidence type="ECO:0000259" key="1">
    <source>
        <dbReference type="Pfam" id="PF01593"/>
    </source>
</evidence>
<sequence>MTSPLDRRLVTHPAPRGLADAGQLGARPTVAVVGGGIAGLTAATGLAERGVTVTVFEGEDHLGGRVGGWRERLPDGTPVTMSRGFHAFFRQYYNLRTLLTRTDPHLERLTPLSDYPLLDAHGRIDTFAGLPRTPIWNAVVFALRSPTFTPRDLLRLSGREALPLATVSVPETYHRLDHTDAATFLEAINFPAAARHLAFEVFSRSFFADPRDLSAAELAAMFHLYFLGSSEGLVFDVPTEPFPQALWDPLASYLAARRVDIRTGTAVTALGRTPDGFELETGGRTEGFDGVVLACDITGLRDLVTTSPDLATESWRRAIGELRTAPPFLVRRLWLDRPVDGGRPPFLGTASVPPLDNISLLDRYESEARRWAARTGGSVVELHAYAAGTADQSGLEKALEQRLHEIYPETRDARVVGESTLWREDCPLFGVGDFARRPAVRTPDPLLALAGDGIRIDLPVALMERAAATGWAAANALLGHWGLAGHPIRSVPNRGRIGLLNRLAASKYVGGGRVTTG</sequence>
<dbReference type="RefSeq" id="WP_192744921.1">
    <property type="nucleotide sequence ID" value="NZ_JADBEJ010000005.1"/>
</dbReference>
<proteinExistence type="predicted"/>
<evidence type="ECO:0000313" key="3">
    <source>
        <dbReference type="Proteomes" id="UP000656548"/>
    </source>
</evidence>
<dbReference type="Pfam" id="PF01593">
    <property type="entry name" value="Amino_oxidase"/>
    <property type="match status" value="1"/>
</dbReference>
<dbReference type="SUPFAM" id="SSF51905">
    <property type="entry name" value="FAD/NAD(P)-binding domain"/>
    <property type="match status" value="1"/>
</dbReference>
<dbReference type="EMBL" id="JADBEJ010000005">
    <property type="protein sequence ID" value="MBE1577814.1"/>
    <property type="molecule type" value="Genomic_DNA"/>
</dbReference>
<feature type="domain" description="Amine oxidase" evidence="1">
    <location>
        <begin position="37"/>
        <end position="478"/>
    </location>
</feature>
<gene>
    <name evidence="2" type="ORF">H4W30_004874</name>
</gene>
<comment type="caution">
    <text evidence="2">The sequence shown here is derived from an EMBL/GenBank/DDBJ whole genome shotgun (WGS) entry which is preliminary data.</text>
</comment>
<dbReference type="InterPro" id="IPR002937">
    <property type="entry name" value="Amino_oxidase"/>
</dbReference>
<dbReference type="PANTHER" id="PTHR42923:SF43">
    <property type="entry name" value="AMINE OXIDASE"/>
    <property type="match status" value="1"/>
</dbReference>
<keyword evidence="3" id="KW-1185">Reference proteome</keyword>
<accession>A0ABR9LAV1</accession>
<reference evidence="2 3" key="1">
    <citation type="submission" date="2020-10" db="EMBL/GenBank/DDBJ databases">
        <title>Sequencing the genomes of 1000 actinobacteria strains.</title>
        <authorList>
            <person name="Klenk H.-P."/>
        </authorList>
    </citation>
    <scope>NUCLEOTIDE SEQUENCE [LARGE SCALE GENOMIC DNA]</scope>
    <source>
        <strain evidence="2 3">DSM 46661</strain>
    </source>
</reference>
<dbReference type="InterPro" id="IPR050464">
    <property type="entry name" value="Zeta_carotene_desat/Oxidored"/>
</dbReference>
<dbReference type="Proteomes" id="UP000656548">
    <property type="component" value="Unassembled WGS sequence"/>
</dbReference>
<dbReference type="Gene3D" id="3.50.50.60">
    <property type="entry name" value="FAD/NAD(P)-binding domain"/>
    <property type="match status" value="1"/>
</dbReference>
<evidence type="ECO:0000313" key="2">
    <source>
        <dbReference type="EMBL" id="MBE1577814.1"/>
    </source>
</evidence>
<dbReference type="PANTHER" id="PTHR42923">
    <property type="entry name" value="PROTOPORPHYRINOGEN OXIDASE"/>
    <property type="match status" value="1"/>
</dbReference>
<name>A0ABR9LAV1_9PSEU</name>